<dbReference type="InterPro" id="IPR011009">
    <property type="entry name" value="Kinase-like_dom_sf"/>
</dbReference>
<keyword evidence="6" id="KW-1185">Reference proteome</keyword>
<evidence type="ECO:0008006" key="7">
    <source>
        <dbReference type="Google" id="ProtNLM"/>
    </source>
</evidence>
<evidence type="ECO:0000313" key="5">
    <source>
        <dbReference type="EMBL" id="WRT69977.1"/>
    </source>
</evidence>
<organism evidence="5 6">
    <name type="scientific">Kwoniella shivajii</name>
    <dbReference type="NCBI Taxonomy" id="564305"/>
    <lineage>
        <taxon>Eukaryota</taxon>
        <taxon>Fungi</taxon>
        <taxon>Dikarya</taxon>
        <taxon>Basidiomycota</taxon>
        <taxon>Agaricomycotina</taxon>
        <taxon>Tremellomycetes</taxon>
        <taxon>Tremellales</taxon>
        <taxon>Cryptococcaceae</taxon>
        <taxon>Kwoniella</taxon>
    </lineage>
</organism>
<feature type="region of interest" description="Disordered" evidence="2">
    <location>
        <begin position="605"/>
        <end position="632"/>
    </location>
</feature>
<evidence type="ECO:0000259" key="3">
    <source>
        <dbReference type="PROSITE" id="PS50011"/>
    </source>
</evidence>
<feature type="compositionally biased region" description="Acidic residues" evidence="2">
    <location>
        <begin position="25"/>
        <end position="36"/>
    </location>
</feature>
<feature type="region of interest" description="Disordered" evidence="2">
    <location>
        <begin position="1012"/>
        <end position="1059"/>
    </location>
</feature>
<dbReference type="InterPro" id="IPR037516">
    <property type="entry name" value="Tripartite_DENN"/>
</dbReference>
<evidence type="ECO:0000256" key="2">
    <source>
        <dbReference type="SAM" id="MobiDB-lite"/>
    </source>
</evidence>
<protein>
    <recommendedName>
        <fullName evidence="7">Protein kinase domain-containing protein</fullName>
    </recommendedName>
</protein>
<feature type="domain" description="Protein kinase" evidence="3">
    <location>
        <begin position="720"/>
        <end position="1155"/>
    </location>
</feature>
<evidence type="ECO:0000313" key="6">
    <source>
        <dbReference type="Proteomes" id="UP001329825"/>
    </source>
</evidence>
<feature type="compositionally biased region" description="Polar residues" evidence="2">
    <location>
        <begin position="618"/>
        <end position="632"/>
    </location>
</feature>
<evidence type="ECO:0000259" key="4">
    <source>
        <dbReference type="PROSITE" id="PS50211"/>
    </source>
</evidence>
<sequence>MTSPYSPTDKRADSPLFDFSAPNEDLGEAEFLDNVDLDAPSPNPAKDGQDSWRGSTSSSSFKYASASTASSSRPPLSTKSSAMSTNTVSTLLTAGGPTPLVLGVAVVDFNHLIGPTVEFSYPPSLTLAIQDDEEWMRLLPFLALPDGAHLSEEDYSYFHCTYSPSGGQVPTDVPSSQTLFGISCNRQLASSELTRRPSDVTRSTVQKAVVVIASQPVFGPIRDKLGVVTRAYFAQRDFTQTEILEDFYTSLESSLEGKSNEGAIYIGTSLRELIHKFRHKTLILLKLLMLQKKVMLYGYPVEKLCTYQYSLVSLIPGLLMSLKDCGAPDLDVKKTRVRPTSLRTSDRSSLLRYMGLPLQVFGKDSFFQPYMPLQQIHMLQAKSWLIGTTNQIVTQQKDCKYDLLVNIDTNTFEFTDPKLERIVTLTPSDRKWMDDVVRTVEETWSMSEGERPGFRGSDDDLRSRFEEYICATLSSIKYAEFLTKAKRQDISIVGVGGPAGDGAILAPFSEQWISTFKSTQAYEIWSGCTDPALFDICEPRHPCDGKVNAVSDLGLRLAEGFHDLHLDQQLGPTKEALSSAFAAGSSSIFKAFDGVRSEVNTRLQQREENHAQAKSALGSGNNTPPTTKNPQAGKQIEDIKATLGGIGSGIGSFFGSKISGFRAPPSGSANASSSANPTVRGIAREDGAVKGGLRPMSLMGSSNSSGSCYSRERCLLHVREHEMYPIASGRQGDIYAIRSSPNKRCDAGTCKIDHRHVISDTRLSNRIDSRDGGGIDEYGGLESWQVVKIVHAPRNGRANGNEPHDVLKEMKLLKTMNHPNIAPLLSYEYDQSKIQHSLTLPLYPISLSTILEDPLFPFNSPTLIHDKVIDLPKRISYQLLSAISYIHIFYPPTAHRDLNPSNVMFDWKGDVKLIDFGTAFSVCPPSPNTHASIEESDEVGEEDLDEDQNEFNLVGTDGEWFEDEGSMCCDVGTGSYRAPELLFSPTSYDPLFVDLWSVGCMIAHLFRTYGPSSISSDGSSISIASSDGSSDHEYESGSNDDYDPLDGPSSPFRSEKESSSRKPLFNATFGSLGLAASIFKVLGTPTPHNWPEFYLLPDAGKIGFPFSPPTNLLDHLPELANRENFRDILEVIERLLVLDPIKRISASQALELRWFKDIQQSNDPQQSIDPGNGIGNWLDKAKERYDFLAKKSFCE</sequence>
<comment type="similarity">
    <text evidence="1">Belongs to the AVL9 family.</text>
</comment>
<dbReference type="Gene3D" id="1.10.510.10">
    <property type="entry name" value="Transferase(Phosphotransferase) domain 1"/>
    <property type="match status" value="1"/>
</dbReference>
<dbReference type="RefSeq" id="XP_062794716.1">
    <property type="nucleotide sequence ID" value="XM_062938665.1"/>
</dbReference>
<dbReference type="InterPro" id="IPR000719">
    <property type="entry name" value="Prot_kinase_dom"/>
</dbReference>
<dbReference type="PROSITE" id="PS50011">
    <property type="entry name" value="PROTEIN_KINASE_DOM"/>
    <property type="match status" value="1"/>
</dbReference>
<dbReference type="InterPro" id="IPR051731">
    <property type="entry name" value="DENND11/AVL9_GEFs"/>
</dbReference>
<proteinExistence type="inferred from homology"/>
<evidence type="ECO:0000256" key="1">
    <source>
        <dbReference type="ARBA" id="ARBA00038178"/>
    </source>
</evidence>
<dbReference type="EMBL" id="CP141890">
    <property type="protein sequence ID" value="WRT69977.1"/>
    <property type="molecule type" value="Genomic_DNA"/>
</dbReference>
<dbReference type="GeneID" id="87959100"/>
<dbReference type="SMART" id="SM00220">
    <property type="entry name" value="S_TKc"/>
    <property type="match status" value="1"/>
</dbReference>
<feature type="region of interest" description="Disordered" evidence="2">
    <location>
        <begin position="1"/>
        <end position="57"/>
    </location>
</feature>
<dbReference type="PROSITE" id="PS50211">
    <property type="entry name" value="DENN"/>
    <property type="match status" value="1"/>
</dbReference>
<dbReference type="InterPro" id="IPR018307">
    <property type="entry name" value="ABL9/DENND6_dom"/>
</dbReference>
<accession>A0ABZ1D8Q8</accession>
<gene>
    <name evidence="5" type="ORF">IL334_006970</name>
</gene>
<dbReference type="Pfam" id="PF09794">
    <property type="entry name" value="Avl9"/>
    <property type="match status" value="1"/>
</dbReference>
<dbReference type="Pfam" id="PF00069">
    <property type="entry name" value="Pkinase"/>
    <property type="match status" value="2"/>
</dbReference>
<reference evidence="5 6" key="1">
    <citation type="submission" date="2024-01" db="EMBL/GenBank/DDBJ databases">
        <title>Comparative genomics of Cryptococcus and Kwoniella reveals pathogenesis evolution and contrasting modes of karyotype evolution via chromosome fusion or intercentromeric recombination.</title>
        <authorList>
            <person name="Coelho M.A."/>
            <person name="David-Palma M."/>
            <person name="Shea T."/>
            <person name="Bowers K."/>
            <person name="McGinley-Smith S."/>
            <person name="Mohammad A.W."/>
            <person name="Gnirke A."/>
            <person name="Yurkov A.M."/>
            <person name="Nowrousian M."/>
            <person name="Sun S."/>
            <person name="Cuomo C.A."/>
            <person name="Heitman J."/>
        </authorList>
    </citation>
    <scope>NUCLEOTIDE SEQUENCE [LARGE SCALE GENOMIC DNA]</scope>
    <source>
        <strain evidence="5">CBS 11374</strain>
    </source>
</reference>
<name>A0ABZ1D8Q8_9TREE</name>
<dbReference type="PANTHER" id="PTHR31017">
    <property type="entry name" value="LATE SECRETORY PATHWAY PROTEIN AVL9-RELATED"/>
    <property type="match status" value="1"/>
</dbReference>
<dbReference type="SUPFAM" id="SSF56112">
    <property type="entry name" value="Protein kinase-like (PK-like)"/>
    <property type="match status" value="1"/>
</dbReference>
<dbReference type="PANTHER" id="PTHR31017:SF1">
    <property type="entry name" value="LATE SECRETORY PATHWAY PROTEIN AVL9 HOMOLOG"/>
    <property type="match status" value="1"/>
</dbReference>
<dbReference type="Proteomes" id="UP001329825">
    <property type="component" value="Chromosome 10"/>
</dbReference>
<feature type="compositionally biased region" description="Low complexity" evidence="2">
    <location>
        <begin position="1012"/>
        <end position="1028"/>
    </location>
</feature>
<feature type="domain" description="UDENN" evidence="4">
    <location>
        <begin position="102"/>
        <end position="539"/>
    </location>
</feature>